<comment type="cofactor">
    <cofactor evidence="7">
        <name>Mg(2+)</name>
        <dbReference type="ChEBI" id="CHEBI:18420"/>
    </cofactor>
</comment>
<dbReference type="Proteomes" id="UP001059985">
    <property type="component" value="Chromosome"/>
</dbReference>
<comment type="pathway">
    <text evidence="7">Pyrimidine metabolism; dUMP biosynthesis; dUMP from dCTP (dUTP route): step 2/2.</text>
</comment>
<evidence type="ECO:0000313" key="11">
    <source>
        <dbReference type="Proteomes" id="UP001059822"/>
    </source>
</evidence>
<dbReference type="GO" id="GO:0046081">
    <property type="term" value="P:dUTP catabolic process"/>
    <property type="evidence" value="ECO:0007669"/>
    <property type="project" value="InterPro"/>
</dbReference>
<dbReference type="EC" id="3.6.1.23" evidence="7"/>
<dbReference type="NCBIfam" id="TIGR00576">
    <property type="entry name" value="dut"/>
    <property type="match status" value="1"/>
</dbReference>
<evidence type="ECO:0000256" key="7">
    <source>
        <dbReference type="HAMAP-Rule" id="MF_00116"/>
    </source>
</evidence>
<dbReference type="HAMAP" id="MF_00116">
    <property type="entry name" value="dUTPase_bact"/>
    <property type="match status" value="1"/>
</dbReference>
<dbReference type="InterPro" id="IPR036157">
    <property type="entry name" value="dUTPase-like_sf"/>
</dbReference>
<protein>
    <recommendedName>
        <fullName evidence="7">Deoxyuridine 5'-triphosphate nucleotidohydrolase</fullName>
        <shortName evidence="7">dUTPase</shortName>
        <ecNumber evidence="7">3.6.1.23</ecNumber>
    </recommendedName>
    <alternativeName>
        <fullName evidence="7">dUTP pyrophosphatase</fullName>
    </alternativeName>
</protein>
<evidence type="ECO:0000313" key="9">
    <source>
        <dbReference type="EMBL" id="UTO55978.1"/>
    </source>
</evidence>
<dbReference type="Proteomes" id="UP001059822">
    <property type="component" value="Chromosome"/>
</dbReference>
<evidence type="ECO:0000313" key="12">
    <source>
        <dbReference type="Proteomes" id="UP001059985"/>
    </source>
</evidence>
<keyword evidence="4 7" id="KW-0460">Magnesium</keyword>
<organism evidence="9 11">
    <name type="scientific">Neoehrlichia mikurensis</name>
    <dbReference type="NCBI Taxonomy" id="89586"/>
    <lineage>
        <taxon>Bacteria</taxon>
        <taxon>Pseudomonadati</taxon>
        <taxon>Pseudomonadota</taxon>
        <taxon>Alphaproteobacteria</taxon>
        <taxon>Rickettsiales</taxon>
        <taxon>Anaplasmataceae</taxon>
        <taxon>Candidatus Neoehrlichia</taxon>
    </lineage>
</organism>
<feature type="binding site" evidence="7">
    <location>
        <position position="82"/>
    </location>
    <ligand>
        <name>substrate</name>
    </ligand>
</feature>
<evidence type="ECO:0000256" key="2">
    <source>
        <dbReference type="ARBA" id="ARBA00022723"/>
    </source>
</evidence>
<keyword evidence="2 7" id="KW-0479">Metal-binding</keyword>
<evidence type="ECO:0000313" key="10">
    <source>
        <dbReference type="EMBL" id="UTO56893.1"/>
    </source>
</evidence>
<dbReference type="FunFam" id="2.70.40.10:FF:000002">
    <property type="entry name" value="dUTP diphosphatase"/>
    <property type="match status" value="1"/>
</dbReference>
<dbReference type="InterPro" id="IPR029054">
    <property type="entry name" value="dUTPase-like"/>
</dbReference>
<accession>A0A9Q9C067</accession>
<dbReference type="GO" id="GO:0000287">
    <property type="term" value="F:magnesium ion binding"/>
    <property type="evidence" value="ECO:0007669"/>
    <property type="project" value="UniProtKB-UniRule"/>
</dbReference>
<keyword evidence="3 7" id="KW-0378">Hydrolase</keyword>
<dbReference type="PANTHER" id="PTHR11241">
    <property type="entry name" value="DEOXYURIDINE 5'-TRIPHOSPHATE NUCLEOTIDOHYDROLASE"/>
    <property type="match status" value="1"/>
</dbReference>
<evidence type="ECO:0000256" key="1">
    <source>
        <dbReference type="ARBA" id="ARBA00006581"/>
    </source>
</evidence>
<reference evidence="9" key="1">
    <citation type="journal article" date="2022" name="Microorganisms">
        <title>Assembly and Comparison of Ca. Neoehrlichia mikurensis Genomes.</title>
        <authorList>
            <person name="Azagi T."/>
            <person name="Dirks R.P."/>
            <person name="Yebra-Pimentel E.S."/>
            <person name="Schaap P.J."/>
            <person name="Koehorst J.J."/>
            <person name="Esser H.J."/>
            <person name="Sprong H."/>
        </authorList>
    </citation>
    <scope>NUCLEOTIDE SEQUENCE</scope>
    <source>
        <strain evidence="10">18-2804</strain>
        <strain evidence="9">18-2837</strain>
    </source>
</reference>
<dbReference type="InterPro" id="IPR033704">
    <property type="entry name" value="dUTPase_trimeric"/>
</dbReference>
<sequence length="150" mass="16112">MNNIKINIIKLNSNCTLPLPSYATSYSAGVDLYAAINHPVTLIPGQRACISTGIVIEIPSGYEAQIRPRSGLSLKFGITVLNSPGTIDADYRGEIMVLLINLGDSSYTINYGDKIAQMVISPVMHVTWEQVDSFNSNTTRGSNGFGSTGI</sequence>
<dbReference type="CDD" id="cd07557">
    <property type="entry name" value="trimeric_dUTPase"/>
    <property type="match status" value="1"/>
</dbReference>
<comment type="similarity">
    <text evidence="1 7">Belongs to the dUTPase family.</text>
</comment>
<dbReference type="GO" id="GO:0004170">
    <property type="term" value="F:dUTP diphosphatase activity"/>
    <property type="evidence" value="ECO:0007669"/>
    <property type="project" value="UniProtKB-UniRule"/>
</dbReference>
<dbReference type="EMBL" id="CP089286">
    <property type="protein sequence ID" value="UTO55978.1"/>
    <property type="molecule type" value="Genomic_DNA"/>
</dbReference>
<comment type="function">
    <text evidence="7">This enzyme is involved in nucleotide metabolism: it produces dUMP, the immediate precursor of thymidine nucleotides and it decreases the intracellular concentration of dUTP so that uracil cannot be incorporated into DNA.</text>
</comment>
<keyword evidence="12" id="KW-1185">Reference proteome</keyword>
<evidence type="ECO:0000256" key="6">
    <source>
        <dbReference type="ARBA" id="ARBA00047686"/>
    </source>
</evidence>
<comment type="catalytic activity">
    <reaction evidence="6 7">
        <text>dUTP + H2O = dUMP + diphosphate + H(+)</text>
        <dbReference type="Rhea" id="RHEA:10248"/>
        <dbReference type="ChEBI" id="CHEBI:15377"/>
        <dbReference type="ChEBI" id="CHEBI:15378"/>
        <dbReference type="ChEBI" id="CHEBI:33019"/>
        <dbReference type="ChEBI" id="CHEBI:61555"/>
        <dbReference type="ChEBI" id="CHEBI:246422"/>
        <dbReference type="EC" id="3.6.1.23"/>
    </reaction>
</comment>
<evidence type="ECO:0000256" key="3">
    <source>
        <dbReference type="ARBA" id="ARBA00022801"/>
    </source>
</evidence>
<proteinExistence type="inferred from homology"/>
<dbReference type="Gene3D" id="2.70.40.10">
    <property type="match status" value="1"/>
</dbReference>
<evidence type="ECO:0000256" key="5">
    <source>
        <dbReference type="ARBA" id="ARBA00023080"/>
    </source>
</evidence>
<dbReference type="GO" id="GO:0006226">
    <property type="term" value="P:dUMP biosynthetic process"/>
    <property type="evidence" value="ECO:0007669"/>
    <property type="project" value="UniProtKB-UniRule"/>
</dbReference>
<dbReference type="RefSeq" id="WP_246575366.1">
    <property type="nucleotide sequence ID" value="NZ_CP054597.1"/>
</dbReference>
<dbReference type="AlphaFoldDB" id="A0A9Q9C067"/>
<dbReference type="Pfam" id="PF00692">
    <property type="entry name" value="dUTPase"/>
    <property type="match status" value="1"/>
</dbReference>
<evidence type="ECO:0000259" key="8">
    <source>
        <dbReference type="Pfam" id="PF00692"/>
    </source>
</evidence>
<dbReference type="PANTHER" id="PTHR11241:SF0">
    <property type="entry name" value="DEOXYURIDINE 5'-TRIPHOSPHATE NUCLEOTIDOHYDROLASE"/>
    <property type="match status" value="1"/>
</dbReference>
<dbReference type="EMBL" id="CP089285">
    <property type="protein sequence ID" value="UTO56893.1"/>
    <property type="molecule type" value="Genomic_DNA"/>
</dbReference>
<feature type="binding site" evidence="7">
    <location>
        <begin position="69"/>
        <end position="71"/>
    </location>
    <ligand>
        <name>substrate</name>
    </ligand>
</feature>
<keyword evidence="5 7" id="KW-0546">Nucleotide metabolism</keyword>
<feature type="domain" description="dUTPase-like" evidence="8">
    <location>
        <begin position="18"/>
        <end position="149"/>
    </location>
</feature>
<gene>
    <name evidence="7 9" type="primary">dut</name>
    <name evidence="10" type="ORF">LUA81_00055</name>
    <name evidence="9" type="ORF">LUA82_00055</name>
</gene>
<evidence type="ECO:0000256" key="4">
    <source>
        <dbReference type="ARBA" id="ARBA00022842"/>
    </source>
</evidence>
<comment type="caution">
    <text evidence="7">Lacks conserved residue(s) required for the propagation of feature annotation.</text>
</comment>
<name>A0A9Q9C067_9RICK</name>
<dbReference type="SUPFAM" id="SSF51283">
    <property type="entry name" value="dUTPase-like"/>
    <property type="match status" value="1"/>
</dbReference>
<dbReference type="InterPro" id="IPR008181">
    <property type="entry name" value="dUTPase"/>
</dbReference>
<feature type="binding site" evidence="7">
    <location>
        <begin position="86"/>
        <end position="88"/>
    </location>
    <ligand>
        <name>substrate</name>
    </ligand>
</feature>
<dbReference type="NCBIfam" id="NF001862">
    <property type="entry name" value="PRK00601.1"/>
    <property type="match status" value="1"/>
</dbReference>